<organism evidence="1 2">
    <name type="scientific">Canavalia gladiata</name>
    <name type="common">Sword bean</name>
    <name type="synonym">Dolichos gladiatus</name>
    <dbReference type="NCBI Taxonomy" id="3824"/>
    <lineage>
        <taxon>Eukaryota</taxon>
        <taxon>Viridiplantae</taxon>
        <taxon>Streptophyta</taxon>
        <taxon>Embryophyta</taxon>
        <taxon>Tracheophyta</taxon>
        <taxon>Spermatophyta</taxon>
        <taxon>Magnoliopsida</taxon>
        <taxon>eudicotyledons</taxon>
        <taxon>Gunneridae</taxon>
        <taxon>Pentapetalae</taxon>
        <taxon>rosids</taxon>
        <taxon>fabids</taxon>
        <taxon>Fabales</taxon>
        <taxon>Fabaceae</taxon>
        <taxon>Papilionoideae</taxon>
        <taxon>50 kb inversion clade</taxon>
        <taxon>NPAAA clade</taxon>
        <taxon>indigoferoid/millettioid clade</taxon>
        <taxon>Phaseoleae</taxon>
        <taxon>Canavalia</taxon>
    </lineage>
</organism>
<sequence length="100" mass="11065">MGKQSVAKHNGLKEDISSLVQCEKEVLMVIVPSLGVAFSSRNPTPTGASIRLQRQLIHLIVKGTDPEFILNLLGSFHASYEMIPTVIQLEEILPTWLNLL</sequence>
<evidence type="ECO:0000313" key="2">
    <source>
        <dbReference type="Proteomes" id="UP001367508"/>
    </source>
</evidence>
<proteinExistence type="predicted"/>
<reference evidence="1 2" key="1">
    <citation type="submission" date="2024-01" db="EMBL/GenBank/DDBJ databases">
        <title>The genomes of 5 underutilized Papilionoideae crops provide insights into root nodulation and disease resistanc.</title>
        <authorList>
            <person name="Jiang F."/>
        </authorList>
    </citation>
    <scope>NUCLEOTIDE SEQUENCE [LARGE SCALE GENOMIC DNA]</scope>
    <source>
        <strain evidence="1">LVBAO_FW01</strain>
        <tissue evidence="1">Leaves</tissue>
    </source>
</reference>
<dbReference type="AlphaFoldDB" id="A0AAN9LL96"/>
<accession>A0AAN9LL96</accession>
<dbReference type="Proteomes" id="UP001367508">
    <property type="component" value="Unassembled WGS sequence"/>
</dbReference>
<comment type="caution">
    <text evidence="1">The sequence shown here is derived from an EMBL/GenBank/DDBJ whole genome shotgun (WGS) entry which is preliminary data.</text>
</comment>
<gene>
    <name evidence="1" type="ORF">VNO77_18622</name>
</gene>
<keyword evidence="2" id="KW-1185">Reference proteome</keyword>
<evidence type="ECO:0000313" key="1">
    <source>
        <dbReference type="EMBL" id="KAK7338026.1"/>
    </source>
</evidence>
<dbReference type="EMBL" id="JAYMYQ010000004">
    <property type="protein sequence ID" value="KAK7338026.1"/>
    <property type="molecule type" value="Genomic_DNA"/>
</dbReference>
<name>A0AAN9LL96_CANGL</name>
<protein>
    <submittedName>
        <fullName evidence="1">Uncharacterized protein</fullName>
    </submittedName>
</protein>